<organism evidence="1 2">
    <name type="scientific">Heyndrickxia sporothermodurans</name>
    <dbReference type="NCBI Taxonomy" id="46224"/>
    <lineage>
        <taxon>Bacteria</taxon>
        <taxon>Bacillati</taxon>
        <taxon>Bacillota</taxon>
        <taxon>Bacilli</taxon>
        <taxon>Bacillales</taxon>
        <taxon>Bacillaceae</taxon>
        <taxon>Heyndrickxia</taxon>
    </lineage>
</organism>
<proteinExistence type="predicted"/>
<evidence type="ECO:0000313" key="2">
    <source>
        <dbReference type="Proteomes" id="UP000075666"/>
    </source>
</evidence>
<reference evidence="1 2" key="1">
    <citation type="submission" date="2016-01" db="EMBL/GenBank/DDBJ databases">
        <title>Genome Sequences of Twelve Sporeforming Bacillus Species Isolated from Foods.</title>
        <authorList>
            <person name="Berendsen E.M."/>
            <person name="Wells-Bennik M.H."/>
            <person name="Krawcyk A.O."/>
            <person name="De Jong A."/>
            <person name="Holsappel S."/>
            <person name="Eijlander R.T."/>
            <person name="Kuipers O.P."/>
        </authorList>
    </citation>
    <scope>NUCLEOTIDE SEQUENCE [LARGE SCALE GENOMIC DNA]</scope>
    <source>
        <strain evidence="1 2">B4102</strain>
    </source>
</reference>
<accession>A0A150LFP1</accession>
<dbReference type="PATRIC" id="fig|46224.3.peg.464"/>
<dbReference type="OrthoDB" id="5951715at2"/>
<sequence length="206" mass="24365">MGGWGSGKYGLFGNKIAKTAVEDCLCIDIRRWQREKLLTRPFLWAWWNGEGKQQASISVYPNSEYILIKYRVNGEPVGLQTWLDETPTNYGTRTWFLCPGCKRRVACLYNKNLHPLFKCRKCHNLNYRSSQISGDIITTNYRKLKKVLQRLGEEEFKPYLPPPIKPKNMHLKTYRRLEEECETLLMERELAFDDKYIKLLKRIQPL</sequence>
<dbReference type="RefSeq" id="WP_066226747.1">
    <property type="nucleotide sequence ID" value="NZ_JARMRX010000009.1"/>
</dbReference>
<dbReference type="STRING" id="46224.B4102_0110"/>
<keyword evidence="2" id="KW-1185">Reference proteome</keyword>
<evidence type="ECO:0000313" key="1">
    <source>
        <dbReference type="EMBL" id="KYD11050.1"/>
    </source>
</evidence>
<dbReference type="AlphaFoldDB" id="A0A150LFP1"/>
<comment type="caution">
    <text evidence="1">The sequence shown here is derived from an EMBL/GenBank/DDBJ whole genome shotgun (WGS) entry which is preliminary data.</text>
</comment>
<dbReference type="EMBL" id="LQYN01000010">
    <property type="protein sequence ID" value="KYD11050.1"/>
    <property type="molecule type" value="Genomic_DNA"/>
</dbReference>
<gene>
    <name evidence="1" type="ORF">B4102_0110</name>
</gene>
<name>A0A150LFP1_9BACI</name>
<dbReference type="Proteomes" id="UP000075666">
    <property type="component" value="Unassembled WGS sequence"/>
</dbReference>
<protein>
    <submittedName>
        <fullName evidence="1">Uncharacterized protein</fullName>
    </submittedName>
</protein>